<sequence length="106" mass="11629">MADQLLDQIRDVAEGQIDFEGQRLCDTLATVLLSIVGAITFVVGYFLQDIKLSVYIALAGTALTFLVIIPPWPFYNKNPVKWLPIGGGNPNVSIPQTIVVDEKAIR</sequence>
<protein>
    <recommendedName>
        <fullName evidence="3">Signal peptidase complex subunit 1</fullName>
    </recommendedName>
</protein>
<name>A0ABP0BV42_9PEZI</name>
<evidence type="ECO:0000313" key="11">
    <source>
        <dbReference type="Proteomes" id="UP001642482"/>
    </source>
</evidence>
<evidence type="ECO:0000256" key="8">
    <source>
        <dbReference type="ARBA" id="ARBA00045204"/>
    </source>
</evidence>
<keyword evidence="11" id="KW-1185">Reference proteome</keyword>
<dbReference type="PANTHER" id="PTHR13202">
    <property type="entry name" value="MICROSOMAL SIGNAL PEPTIDASE 12 KDA SUBUNIT"/>
    <property type="match status" value="1"/>
</dbReference>
<proteinExistence type="inferred from homology"/>
<gene>
    <name evidence="10" type="ORF">SEUCBS140593_005275</name>
</gene>
<dbReference type="InterPro" id="IPR009542">
    <property type="entry name" value="Spc1/SPCS1"/>
</dbReference>
<dbReference type="Proteomes" id="UP001642482">
    <property type="component" value="Unassembled WGS sequence"/>
</dbReference>
<dbReference type="EMBL" id="CAWUHD010000050">
    <property type="protein sequence ID" value="CAK7223552.1"/>
    <property type="molecule type" value="Genomic_DNA"/>
</dbReference>
<keyword evidence="7 9" id="KW-0472">Membrane</keyword>
<evidence type="ECO:0000256" key="9">
    <source>
        <dbReference type="SAM" id="Phobius"/>
    </source>
</evidence>
<keyword evidence="6 9" id="KW-1133">Transmembrane helix</keyword>
<evidence type="ECO:0000256" key="3">
    <source>
        <dbReference type="ARBA" id="ARBA00017059"/>
    </source>
</evidence>
<keyword evidence="5" id="KW-0256">Endoplasmic reticulum</keyword>
<accession>A0ABP0BV42</accession>
<comment type="similarity">
    <text evidence="2">Belongs to the SPCS1 family.</text>
</comment>
<evidence type="ECO:0000256" key="1">
    <source>
        <dbReference type="ARBA" id="ARBA00004477"/>
    </source>
</evidence>
<evidence type="ECO:0000256" key="2">
    <source>
        <dbReference type="ARBA" id="ARBA00005245"/>
    </source>
</evidence>
<evidence type="ECO:0000256" key="4">
    <source>
        <dbReference type="ARBA" id="ARBA00022692"/>
    </source>
</evidence>
<evidence type="ECO:0000256" key="7">
    <source>
        <dbReference type="ARBA" id="ARBA00023136"/>
    </source>
</evidence>
<feature type="transmembrane region" description="Helical" evidence="9">
    <location>
        <begin position="54"/>
        <end position="74"/>
    </location>
</feature>
<comment type="subcellular location">
    <subcellularLocation>
        <location evidence="1">Endoplasmic reticulum membrane</location>
        <topology evidence="1">Multi-pass membrane protein</topology>
    </subcellularLocation>
</comment>
<organism evidence="10 11">
    <name type="scientific">Sporothrix eucalyptigena</name>
    <dbReference type="NCBI Taxonomy" id="1812306"/>
    <lineage>
        <taxon>Eukaryota</taxon>
        <taxon>Fungi</taxon>
        <taxon>Dikarya</taxon>
        <taxon>Ascomycota</taxon>
        <taxon>Pezizomycotina</taxon>
        <taxon>Sordariomycetes</taxon>
        <taxon>Sordariomycetidae</taxon>
        <taxon>Ophiostomatales</taxon>
        <taxon>Ophiostomataceae</taxon>
        <taxon>Sporothrix</taxon>
    </lineage>
</organism>
<evidence type="ECO:0000256" key="6">
    <source>
        <dbReference type="ARBA" id="ARBA00022989"/>
    </source>
</evidence>
<reference evidence="10 11" key="1">
    <citation type="submission" date="2024-01" db="EMBL/GenBank/DDBJ databases">
        <authorList>
            <person name="Allen C."/>
            <person name="Tagirdzhanova G."/>
        </authorList>
    </citation>
    <scope>NUCLEOTIDE SEQUENCE [LARGE SCALE GENOMIC DNA]</scope>
</reference>
<dbReference type="Pfam" id="PF06645">
    <property type="entry name" value="SPC12"/>
    <property type="match status" value="1"/>
</dbReference>
<feature type="transmembrane region" description="Helical" evidence="9">
    <location>
        <begin position="28"/>
        <end position="47"/>
    </location>
</feature>
<comment type="caution">
    <text evidence="10">The sequence shown here is derived from an EMBL/GenBank/DDBJ whole genome shotgun (WGS) entry which is preliminary data.</text>
</comment>
<comment type="function">
    <text evidence="8">Component of the signal peptidase complex (SPC) which catalyzes the cleavage of N-terminal signal sequences from nascent proteins as they are translocated into the lumen of the endoplasmic reticulum. Dispensable for SPC enzymatic activity.</text>
</comment>
<dbReference type="PANTHER" id="PTHR13202:SF0">
    <property type="entry name" value="SIGNAL PEPTIDASE COMPLEX SUBUNIT 1"/>
    <property type="match status" value="1"/>
</dbReference>
<evidence type="ECO:0000313" key="10">
    <source>
        <dbReference type="EMBL" id="CAK7223552.1"/>
    </source>
</evidence>
<keyword evidence="4 9" id="KW-0812">Transmembrane</keyword>
<evidence type="ECO:0000256" key="5">
    <source>
        <dbReference type="ARBA" id="ARBA00022824"/>
    </source>
</evidence>